<dbReference type="GO" id="GO:0003676">
    <property type="term" value="F:nucleic acid binding"/>
    <property type="evidence" value="ECO:0007669"/>
    <property type="project" value="InterPro"/>
</dbReference>
<dbReference type="SMART" id="SM00733">
    <property type="entry name" value="Mterf"/>
    <property type="match status" value="5"/>
</dbReference>
<evidence type="ECO:0000256" key="3">
    <source>
        <dbReference type="ARBA" id="ARBA00022946"/>
    </source>
</evidence>
<dbReference type="InterPro" id="IPR003690">
    <property type="entry name" value="MTERF"/>
</dbReference>
<evidence type="ECO:0000256" key="2">
    <source>
        <dbReference type="ARBA" id="ARBA00022472"/>
    </source>
</evidence>
<dbReference type="GO" id="GO:0006353">
    <property type="term" value="P:DNA-templated transcription termination"/>
    <property type="evidence" value="ECO:0007669"/>
    <property type="project" value="UniProtKB-KW"/>
</dbReference>
<evidence type="ECO:0000256" key="1">
    <source>
        <dbReference type="ARBA" id="ARBA00007692"/>
    </source>
</evidence>
<name>A0A811SDZ1_9POAL</name>
<keyword evidence="2" id="KW-0805">Transcription regulation</keyword>
<protein>
    <recommendedName>
        <fullName evidence="6">mTERF family protein</fullName>
    </recommendedName>
</protein>
<keyword evidence="2" id="KW-0804">Transcription</keyword>
<reference evidence="4" key="1">
    <citation type="submission" date="2020-10" db="EMBL/GenBank/DDBJ databases">
        <authorList>
            <person name="Han B."/>
            <person name="Lu T."/>
            <person name="Zhao Q."/>
            <person name="Huang X."/>
            <person name="Zhao Y."/>
        </authorList>
    </citation>
    <scope>NUCLEOTIDE SEQUENCE</scope>
</reference>
<evidence type="ECO:0008006" key="6">
    <source>
        <dbReference type="Google" id="ProtNLM"/>
    </source>
</evidence>
<evidence type="ECO:0000313" key="4">
    <source>
        <dbReference type="EMBL" id="CAD6338940.1"/>
    </source>
</evidence>
<dbReference type="PANTHER" id="PTHR13068:SF181">
    <property type="entry name" value="MTERF TRANSCRIPTION FACTOR"/>
    <property type="match status" value="1"/>
</dbReference>
<comment type="similarity">
    <text evidence="1">Belongs to the mTERF family.</text>
</comment>
<accession>A0A811SDZ1</accession>
<keyword evidence="5" id="KW-1185">Reference proteome</keyword>
<dbReference type="FunFam" id="1.25.70.10:FF:000001">
    <property type="entry name" value="Mitochondrial transcription termination factor-like"/>
    <property type="match status" value="1"/>
</dbReference>
<comment type="caution">
    <text evidence="4">The sequence shown here is derived from an EMBL/GenBank/DDBJ whole genome shotgun (WGS) entry which is preliminary data.</text>
</comment>
<keyword evidence="3" id="KW-0809">Transit peptide</keyword>
<evidence type="ECO:0000313" key="5">
    <source>
        <dbReference type="Proteomes" id="UP000604825"/>
    </source>
</evidence>
<organism evidence="4 5">
    <name type="scientific">Miscanthus lutarioriparius</name>
    <dbReference type="NCBI Taxonomy" id="422564"/>
    <lineage>
        <taxon>Eukaryota</taxon>
        <taxon>Viridiplantae</taxon>
        <taxon>Streptophyta</taxon>
        <taxon>Embryophyta</taxon>
        <taxon>Tracheophyta</taxon>
        <taxon>Spermatophyta</taxon>
        <taxon>Magnoliopsida</taxon>
        <taxon>Liliopsida</taxon>
        <taxon>Poales</taxon>
        <taxon>Poaceae</taxon>
        <taxon>PACMAD clade</taxon>
        <taxon>Panicoideae</taxon>
        <taxon>Andropogonodae</taxon>
        <taxon>Andropogoneae</taxon>
        <taxon>Saccharinae</taxon>
        <taxon>Miscanthus</taxon>
    </lineage>
</organism>
<proteinExistence type="inferred from homology"/>
<dbReference type="PANTHER" id="PTHR13068">
    <property type="entry name" value="CGI-12 PROTEIN-RELATED"/>
    <property type="match status" value="1"/>
</dbReference>
<sequence length="396" mass="44029">MFASICRRRLLRLRQIPSDAGINPSLPNPSDALLSHACSSAALAGFPVSKPCPTTISYLISCGLSPAAASACKRRIRSTAKADAVRALLRTYGYTDADITEVVRRDPSILILDPDRILRPKLDLFASLRVKPRTLATAPTLLTRSLDKHLLPCIQFLRGIIGVDSDVSSAICRAPRALHQADLDKNMRPVVDALRRLGLPDKSISKLLTIDMCVLTISVDRITQIFDDIKALGLGVTDTGFVYGVSRFCRLSRETCLRKVALYRSFGVSEGDLQKAIKRQPTILGFSDESIKKKLRFFLDDLKFELSEVMERPVLIGYSLEKTIIPRCAVISVLMRERKIDPNIKLPWALLGSAKVFSERYVLRHAQDVPDVVKAYEGKIAFEGFRDRDVLVPLKP</sequence>
<dbReference type="EMBL" id="CAJGYO010000019">
    <property type="protein sequence ID" value="CAD6338940.1"/>
    <property type="molecule type" value="Genomic_DNA"/>
</dbReference>
<dbReference type="Pfam" id="PF02536">
    <property type="entry name" value="mTERF"/>
    <property type="match status" value="1"/>
</dbReference>
<dbReference type="Proteomes" id="UP000604825">
    <property type="component" value="Unassembled WGS sequence"/>
</dbReference>
<dbReference type="InterPro" id="IPR038538">
    <property type="entry name" value="MTERF_sf"/>
</dbReference>
<dbReference type="OrthoDB" id="637682at2759"/>
<keyword evidence="2" id="KW-0806">Transcription termination</keyword>
<dbReference type="AlphaFoldDB" id="A0A811SDZ1"/>
<dbReference type="Gene3D" id="1.25.70.10">
    <property type="entry name" value="Transcription termination factor 3, mitochondrial"/>
    <property type="match status" value="1"/>
</dbReference>
<gene>
    <name evidence="4" type="ORF">NCGR_LOCUS63038</name>
</gene>